<keyword evidence="2" id="KW-0472">Membrane</keyword>
<feature type="region of interest" description="Disordered" evidence="1">
    <location>
        <begin position="504"/>
        <end position="582"/>
    </location>
</feature>
<dbReference type="SMART" id="SM00271">
    <property type="entry name" value="DnaJ"/>
    <property type="match status" value="1"/>
</dbReference>
<feature type="domain" description="J" evidence="3">
    <location>
        <begin position="24"/>
        <end position="94"/>
    </location>
</feature>
<dbReference type="CDD" id="cd06257">
    <property type="entry name" value="DnaJ"/>
    <property type="match status" value="1"/>
</dbReference>
<dbReference type="SUPFAM" id="SSF46565">
    <property type="entry name" value="Chaperone J-domain"/>
    <property type="match status" value="1"/>
</dbReference>
<evidence type="ECO:0000259" key="3">
    <source>
        <dbReference type="PROSITE" id="PS50076"/>
    </source>
</evidence>
<protein>
    <recommendedName>
        <fullName evidence="3">J domain-containing protein</fullName>
    </recommendedName>
</protein>
<keyword evidence="2" id="KW-1133">Transmembrane helix</keyword>
<dbReference type="InterPro" id="IPR001623">
    <property type="entry name" value="DnaJ_domain"/>
</dbReference>
<dbReference type="Pfam" id="PF00226">
    <property type="entry name" value="DnaJ"/>
    <property type="match status" value="1"/>
</dbReference>
<feature type="transmembrane region" description="Helical" evidence="2">
    <location>
        <begin position="338"/>
        <end position="359"/>
    </location>
</feature>
<feature type="transmembrane region" description="Helical" evidence="2">
    <location>
        <begin position="464"/>
        <end position="486"/>
    </location>
</feature>
<feature type="transmembrane region" description="Helical" evidence="2">
    <location>
        <begin position="315"/>
        <end position="332"/>
    </location>
</feature>
<name>A0AAD2GEC4_9STRA</name>
<organism evidence="4 5">
    <name type="scientific">Cylindrotheca closterium</name>
    <dbReference type="NCBI Taxonomy" id="2856"/>
    <lineage>
        <taxon>Eukaryota</taxon>
        <taxon>Sar</taxon>
        <taxon>Stramenopiles</taxon>
        <taxon>Ochrophyta</taxon>
        <taxon>Bacillariophyta</taxon>
        <taxon>Bacillariophyceae</taxon>
        <taxon>Bacillariophycidae</taxon>
        <taxon>Bacillariales</taxon>
        <taxon>Bacillariaceae</taxon>
        <taxon>Cylindrotheca</taxon>
    </lineage>
</organism>
<sequence>MRLDLSFFVFCCKSFLGDDESETNYYDLLGVERDASAEDVKKAYKRKSLQMHPDKLAQRGQTVTDELQAEFTKMKEAYEVLSDPHKRETYDAIGARGMKWIDEPFSIDPQDLATNFSKSSVVDRAKIFAIFVAVAVAILLLPIFICLHLDGSFGENASWFATFIPLWIWDGFLVFYHVRLIMMGPIERPEHIPEEEWSDPLPMPKRYMSFFRFGLLTLFEIFATLKLDDSFGGSWLMAFLPYYLWELMSVYKKWPMTKMKIVTIADLEAALGKSTAEFTEEEKEAVKEGYAVVSSLEGEDFQEAIRAKSAARQELVKSAFRFIFSLFLLLQLGGSFTLSWWLVFLPVWVISVLVCLNNYQTFAEVQKKAAEKDPTLFGIEGDPLNTSTDYGAVGVDGTATPDAAGGGASPPTPLTEDERENLKAEVMVHASNLCTKCCSQGFVLVLVCLFVAKLQGATFSSFWIISPFLLVAGIILCCLGFAIFGISEQPEDAELFNTTAAFGGETEPDTAANSPTIIPTDYAPPSTNKPEVDIELGGGSNNTTPTTDLDADNKTAESSAATPVDLLDTVPSKEQTDMGDLD</sequence>
<keyword evidence="5" id="KW-1185">Reference proteome</keyword>
<feature type="transmembrane region" description="Helical" evidence="2">
    <location>
        <begin position="233"/>
        <end position="251"/>
    </location>
</feature>
<dbReference type="Pfam" id="PF10269">
    <property type="entry name" value="Tmemb_185A"/>
    <property type="match status" value="1"/>
</dbReference>
<dbReference type="PROSITE" id="PS00636">
    <property type="entry name" value="DNAJ_1"/>
    <property type="match status" value="1"/>
</dbReference>
<evidence type="ECO:0000313" key="5">
    <source>
        <dbReference type="Proteomes" id="UP001295423"/>
    </source>
</evidence>
<dbReference type="InterPro" id="IPR036869">
    <property type="entry name" value="J_dom_sf"/>
</dbReference>
<dbReference type="EMBL" id="CAKOGP040002424">
    <property type="protein sequence ID" value="CAJ1969684.1"/>
    <property type="molecule type" value="Genomic_DNA"/>
</dbReference>
<feature type="transmembrane region" description="Helical" evidence="2">
    <location>
        <begin position="210"/>
        <end position="227"/>
    </location>
</feature>
<feature type="transmembrane region" description="Helical" evidence="2">
    <location>
        <begin position="127"/>
        <end position="145"/>
    </location>
</feature>
<accession>A0AAD2GEC4</accession>
<dbReference type="PROSITE" id="PS50076">
    <property type="entry name" value="DNAJ_2"/>
    <property type="match status" value="1"/>
</dbReference>
<dbReference type="InterPro" id="IPR018253">
    <property type="entry name" value="DnaJ_domain_CS"/>
</dbReference>
<dbReference type="PANTHER" id="PTHR13568:SF9">
    <property type="entry name" value="TRANSMEMBRANE PROTEIN 203"/>
    <property type="match status" value="1"/>
</dbReference>
<dbReference type="Gene3D" id="1.10.287.110">
    <property type="entry name" value="DnaJ domain"/>
    <property type="match status" value="1"/>
</dbReference>
<evidence type="ECO:0000313" key="4">
    <source>
        <dbReference type="EMBL" id="CAJ1969684.1"/>
    </source>
</evidence>
<feature type="transmembrane region" description="Helical" evidence="2">
    <location>
        <begin position="433"/>
        <end position="452"/>
    </location>
</feature>
<reference evidence="4" key="1">
    <citation type="submission" date="2023-08" db="EMBL/GenBank/DDBJ databases">
        <authorList>
            <person name="Audoor S."/>
            <person name="Bilcke G."/>
        </authorList>
    </citation>
    <scope>NUCLEOTIDE SEQUENCE</scope>
</reference>
<dbReference type="AlphaFoldDB" id="A0AAD2GEC4"/>
<evidence type="ECO:0000256" key="2">
    <source>
        <dbReference type="SAM" id="Phobius"/>
    </source>
</evidence>
<comment type="caution">
    <text evidence="4">The sequence shown here is derived from an EMBL/GenBank/DDBJ whole genome shotgun (WGS) entry which is preliminary data.</text>
</comment>
<dbReference type="InterPro" id="IPR019396">
    <property type="entry name" value="TM_Fragile-X-F-assoc"/>
</dbReference>
<keyword evidence="2" id="KW-0812">Transmembrane</keyword>
<dbReference type="PANTHER" id="PTHR13568">
    <property type="entry name" value="FAM11A, B PROTEIN"/>
    <property type="match status" value="1"/>
</dbReference>
<gene>
    <name evidence="4" type="ORF">CYCCA115_LOCUS23838</name>
</gene>
<dbReference type="Proteomes" id="UP001295423">
    <property type="component" value="Unassembled WGS sequence"/>
</dbReference>
<proteinExistence type="predicted"/>
<dbReference type="PRINTS" id="PR00625">
    <property type="entry name" value="JDOMAIN"/>
</dbReference>
<feature type="transmembrane region" description="Helical" evidence="2">
    <location>
        <begin position="157"/>
        <end position="178"/>
    </location>
</feature>
<evidence type="ECO:0000256" key="1">
    <source>
        <dbReference type="SAM" id="MobiDB-lite"/>
    </source>
</evidence>